<name>A0ABV7VDX3_9PROT</name>
<organism evidence="1 2">
    <name type="scientific">Ferrovibrio xuzhouensis</name>
    <dbReference type="NCBI Taxonomy" id="1576914"/>
    <lineage>
        <taxon>Bacteria</taxon>
        <taxon>Pseudomonadati</taxon>
        <taxon>Pseudomonadota</taxon>
        <taxon>Alphaproteobacteria</taxon>
        <taxon>Rhodospirillales</taxon>
        <taxon>Rhodospirillaceae</taxon>
        <taxon>Ferrovibrio</taxon>
    </lineage>
</organism>
<evidence type="ECO:0000313" key="1">
    <source>
        <dbReference type="EMBL" id="MFC3675006.1"/>
    </source>
</evidence>
<keyword evidence="2" id="KW-1185">Reference proteome</keyword>
<comment type="caution">
    <text evidence="1">The sequence shown here is derived from an EMBL/GenBank/DDBJ whole genome shotgun (WGS) entry which is preliminary data.</text>
</comment>
<reference evidence="2" key="1">
    <citation type="journal article" date="2019" name="Int. J. Syst. Evol. Microbiol.">
        <title>The Global Catalogue of Microorganisms (GCM) 10K type strain sequencing project: providing services to taxonomists for standard genome sequencing and annotation.</title>
        <authorList>
            <consortium name="The Broad Institute Genomics Platform"/>
            <consortium name="The Broad Institute Genome Sequencing Center for Infectious Disease"/>
            <person name="Wu L."/>
            <person name="Ma J."/>
        </authorList>
    </citation>
    <scope>NUCLEOTIDE SEQUENCE [LARGE SCALE GENOMIC DNA]</scope>
    <source>
        <strain evidence="2">KCTC 42182</strain>
    </source>
</reference>
<evidence type="ECO:0008006" key="3">
    <source>
        <dbReference type="Google" id="ProtNLM"/>
    </source>
</evidence>
<proteinExistence type="predicted"/>
<gene>
    <name evidence="1" type="ORF">ACFOOQ_05605</name>
</gene>
<dbReference type="RefSeq" id="WP_379722759.1">
    <property type="nucleotide sequence ID" value="NZ_JBHRYJ010000001.1"/>
</dbReference>
<dbReference type="EMBL" id="JBHRYJ010000001">
    <property type="protein sequence ID" value="MFC3675006.1"/>
    <property type="molecule type" value="Genomic_DNA"/>
</dbReference>
<protein>
    <recommendedName>
        <fullName evidence="3">Peptidase C39-like domain-containing protein</fullName>
    </recommendedName>
</protein>
<dbReference type="Proteomes" id="UP001595711">
    <property type="component" value="Unassembled WGS sequence"/>
</dbReference>
<accession>A0ABV7VDX3</accession>
<evidence type="ECO:0000313" key="2">
    <source>
        <dbReference type="Proteomes" id="UP001595711"/>
    </source>
</evidence>
<sequence>MLTTQTENPAANATQPVAPRFNLADADRAHDEWGANCGPGALAAIMGMTLDEVRPHLVGFDDKHYTNPTMMFGALKSICPGRYATKKLRTAGRAPWDWPRYGLCRVQWEGPWTQPGVPMRARYRYTHWIGSCAANNENIGVFDINCMNNGSGWCSLKNWSDVIAPHLIAQYPRASGIWHLTHAIEIEQPTTGRP</sequence>